<reference evidence="1 2" key="1">
    <citation type="submission" date="2015-01" db="EMBL/GenBank/DDBJ databases">
        <title>The Genome Sequence of Ochroconis gallopava CBS43764.</title>
        <authorList>
            <consortium name="The Broad Institute Genomics Platform"/>
            <person name="Cuomo C."/>
            <person name="de Hoog S."/>
            <person name="Gorbushina A."/>
            <person name="Stielow B."/>
            <person name="Teixiera M."/>
            <person name="Abouelleil A."/>
            <person name="Chapman S.B."/>
            <person name="Priest M."/>
            <person name="Young S.K."/>
            <person name="Wortman J."/>
            <person name="Nusbaum C."/>
            <person name="Birren B."/>
        </authorList>
    </citation>
    <scope>NUCLEOTIDE SEQUENCE [LARGE SCALE GENOMIC DNA]</scope>
    <source>
        <strain evidence="1 2">CBS 43764</strain>
    </source>
</reference>
<evidence type="ECO:0000313" key="2">
    <source>
        <dbReference type="Proteomes" id="UP000053259"/>
    </source>
</evidence>
<dbReference type="HOGENOM" id="CLU_156018_0_0_1"/>
<protein>
    <submittedName>
        <fullName evidence="1">Uncharacterized protein</fullName>
    </submittedName>
</protein>
<dbReference type="VEuPathDB" id="FungiDB:PV09_04939"/>
<dbReference type="Proteomes" id="UP000053259">
    <property type="component" value="Unassembled WGS sequence"/>
</dbReference>
<name>A0A0D1XNI0_9PEZI</name>
<dbReference type="RefSeq" id="XP_016214000.1">
    <property type="nucleotide sequence ID" value="XM_016358382.1"/>
</dbReference>
<gene>
    <name evidence="1" type="ORF">PV09_04939</name>
</gene>
<proteinExistence type="predicted"/>
<dbReference type="GeneID" id="27312912"/>
<evidence type="ECO:0000313" key="1">
    <source>
        <dbReference type="EMBL" id="KIW04131.1"/>
    </source>
</evidence>
<dbReference type="InParanoid" id="A0A0D1XNI0"/>
<dbReference type="EMBL" id="KN847542">
    <property type="protein sequence ID" value="KIW04131.1"/>
    <property type="molecule type" value="Genomic_DNA"/>
</dbReference>
<accession>A0A0D1XNI0</accession>
<keyword evidence="2" id="KW-1185">Reference proteome</keyword>
<sequence>MQVASVLSDLTSLRVCDGAAAQKLVMAYRGAGAREGAESGAEEADPDLQRAKDLVDLHNNVKVKLEEQGLDPELEELRRKVERLVEGLSG</sequence>
<dbReference type="AlphaFoldDB" id="A0A0D1XNI0"/>
<organism evidence="1 2">
    <name type="scientific">Verruconis gallopava</name>
    <dbReference type="NCBI Taxonomy" id="253628"/>
    <lineage>
        <taxon>Eukaryota</taxon>
        <taxon>Fungi</taxon>
        <taxon>Dikarya</taxon>
        <taxon>Ascomycota</taxon>
        <taxon>Pezizomycotina</taxon>
        <taxon>Dothideomycetes</taxon>
        <taxon>Pleosporomycetidae</taxon>
        <taxon>Venturiales</taxon>
        <taxon>Sympoventuriaceae</taxon>
        <taxon>Verruconis</taxon>
    </lineage>
</organism>